<feature type="signal peptide" evidence="1">
    <location>
        <begin position="1"/>
        <end position="22"/>
    </location>
</feature>
<feature type="chain" id="PRO_5003041814" evidence="1">
    <location>
        <begin position="23"/>
        <end position="167"/>
    </location>
</feature>
<evidence type="ECO:0000313" key="2">
    <source>
        <dbReference type="EMBL" id="EFA84947.1"/>
    </source>
</evidence>
<name>D3B0X3_HETP5</name>
<dbReference type="EMBL" id="ADBJ01000008">
    <property type="protein sequence ID" value="EFA84947.1"/>
    <property type="molecule type" value="Genomic_DNA"/>
</dbReference>
<gene>
    <name evidence="2" type="ORF">PPL_01940</name>
</gene>
<protein>
    <submittedName>
        <fullName evidence="2">Uncharacterized protein</fullName>
    </submittedName>
</protein>
<accession>D3B0X3</accession>
<evidence type="ECO:0000256" key="1">
    <source>
        <dbReference type="SAM" id="SignalP"/>
    </source>
</evidence>
<dbReference type="Proteomes" id="UP000001396">
    <property type="component" value="Unassembled WGS sequence"/>
</dbReference>
<dbReference type="InParanoid" id="D3B0X3"/>
<organism evidence="2 3">
    <name type="scientific">Heterostelium pallidum (strain ATCC 26659 / Pp 5 / PN500)</name>
    <name type="common">Cellular slime mold</name>
    <name type="synonym">Polysphondylium pallidum</name>
    <dbReference type="NCBI Taxonomy" id="670386"/>
    <lineage>
        <taxon>Eukaryota</taxon>
        <taxon>Amoebozoa</taxon>
        <taxon>Evosea</taxon>
        <taxon>Eumycetozoa</taxon>
        <taxon>Dictyostelia</taxon>
        <taxon>Acytosteliales</taxon>
        <taxon>Acytosteliaceae</taxon>
        <taxon>Heterostelium</taxon>
    </lineage>
</organism>
<sequence length="167" mass="19628">MLNKYLFVLTIIVGVFIFFVNSQSTPTLPTFPTSFSAYVNGSEEYYFDAEYQRVRTENSIYFYETGLVFYRYLGFCWNESLGGDFTLWSFPTTDVIFEKTTTINGINSDLFIVKKGKEKGEYAVSHDEPRLPVLYDTWYRGEYQFSNFTVRSYEEYEPFFDISQLGC</sequence>
<dbReference type="GeneID" id="31357466"/>
<keyword evidence="1" id="KW-0732">Signal</keyword>
<evidence type="ECO:0000313" key="3">
    <source>
        <dbReference type="Proteomes" id="UP000001396"/>
    </source>
</evidence>
<keyword evidence="3" id="KW-1185">Reference proteome</keyword>
<dbReference type="RefSeq" id="XP_020437057.1">
    <property type="nucleotide sequence ID" value="XM_020572940.1"/>
</dbReference>
<dbReference type="AlphaFoldDB" id="D3B0X3"/>
<comment type="caution">
    <text evidence="2">The sequence shown here is derived from an EMBL/GenBank/DDBJ whole genome shotgun (WGS) entry which is preliminary data.</text>
</comment>
<proteinExistence type="predicted"/>
<reference evidence="2 3" key="1">
    <citation type="journal article" date="2011" name="Genome Res.">
        <title>Phylogeny-wide analysis of social amoeba genomes highlights ancient origins for complex intercellular communication.</title>
        <authorList>
            <person name="Heidel A.J."/>
            <person name="Lawal H.M."/>
            <person name="Felder M."/>
            <person name="Schilde C."/>
            <person name="Helps N.R."/>
            <person name="Tunggal B."/>
            <person name="Rivero F."/>
            <person name="John U."/>
            <person name="Schleicher M."/>
            <person name="Eichinger L."/>
            <person name="Platzer M."/>
            <person name="Noegel A.A."/>
            <person name="Schaap P."/>
            <person name="Gloeckner G."/>
        </authorList>
    </citation>
    <scope>NUCLEOTIDE SEQUENCE [LARGE SCALE GENOMIC DNA]</scope>
    <source>
        <strain evidence="3">ATCC 26659 / Pp 5 / PN500</strain>
    </source>
</reference>